<name>A0A392M9B8_9FABA</name>
<evidence type="ECO:0000259" key="1">
    <source>
        <dbReference type="Pfam" id="PF13456"/>
    </source>
</evidence>
<dbReference type="AlphaFoldDB" id="A0A392M9B8"/>
<feature type="non-terminal residue" evidence="2">
    <location>
        <position position="101"/>
    </location>
</feature>
<evidence type="ECO:0000313" key="3">
    <source>
        <dbReference type="Proteomes" id="UP000265520"/>
    </source>
</evidence>
<dbReference type="GO" id="GO:0004523">
    <property type="term" value="F:RNA-DNA hybrid ribonuclease activity"/>
    <property type="evidence" value="ECO:0007669"/>
    <property type="project" value="InterPro"/>
</dbReference>
<feature type="domain" description="RNase H type-1" evidence="1">
    <location>
        <begin position="35"/>
        <end position="78"/>
    </location>
</feature>
<dbReference type="Pfam" id="PF13456">
    <property type="entry name" value="RVT_3"/>
    <property type="match status" value="1"/>
</dbReference>
<accession>A0A392M9B8</accession>
<gene>
    <name evidence="2" type="ORF">A2U01_0004866</name>
</gene>
<reference evidence="2 3" key="1">
    <citation type="journal article" date="2018" name="Front. Plant Sci.">
        <title>Red Clover (Trifolium pratense) and Zigzag Clover (T. medium) - A Picture of Genomic Similarities and Differences.</title>
        <authorList>
            <person name="Dluhosova J."/>
            <person name="Istvanek J."/>
            <person name="Nedelnik J."/>
            <person name="Repkova J."/>
        </authorList>
    </citation>
    <scope>NUCLEOTIDE SEQUENCE [LARGE SCALE GENOMIC DNA]</scope>
    <source>
        <strain evidence="3">cv. 10/8</strain>
        <tissue evidence="2">Leaf</tissue>
    </source>
</reference>
<dbReference type="Gene3D" id="3.30.420.10">
    <property type="entry name" value="Ribonuclease H-like superfamily/Ribonuclease H"/>
    <property type="match status" value="1"/>
</dbReference>
<keyword evidence="3" id="KW-1185">Reference proteome</keyword>
<dbReference type="InterPro" id="IPR036397">
    <property type="entry name" value="RNaseH_sf"/>
</dbReference>
<dbReference type="SUPFAM" id="SSF53098">
    <property type="entry name" value="Ribonuclease H-like"/>
    <property type="match status" value="1"/>
</dbReference>
<dbReference type="GO" id="GO:0003676">
    <property type="term" value="F:nucleic acid binding"/>
    <property type="evidence" value="ECO:0007669"/>
    <property type="project" value="InterPro"/>
</dbReference>
<protein>
    <submittedName>
        <fullName evidence="2">Ribonuclease H protein</fullName>
    </submittedName>
</protein>
<comment type="caution">
    <text evidence="2">The sequence shown here is derived from an EMBL/GenBank/DDBJ whole genome shotgun (WGS) entry which is preliminary data.</text>
</comment>
<dbReference type="InterPro" id="IPR044730">
    <property type="entry name" value="RNase_H-like_dom_plant"/>
</dbReference>
<dbReference type="Proteomes" id="UP000265520">
    <property type="component" value="Unassembled WGS sequence"/>
</dbReference>
<dbReference type="InterPro" id="IPR002156">
    <property type="entry name" value="RNaseH_domain"/>
</dbReference>
<evidence type="ECO:0000313" key="2">
    <source>
        <dbReference type="EMBL" id="MCH84036.1"/>
    </source>
</evidence>
<dbReference type="CDD" id="cd06222">
    <property type="entry name" value="RNase_H_like"/>
    <property type="match status" value="1"/>
</dbReference>
<dbReference type="EMBL" id="LXQA010006162">
    <property type="protein sequence ID" value="MCH84036.1"/>
    <property type="molecule type" value="Genomic_DNA"/>
</dbReference>
<sequence>MFPALRNLVDQVTLPSEQLNDSLVWTDIDSEQVVKQSSLFAELCGVLRAIEIAAQRNWLNLWIETDSSLVVLAFKNSSLIPWSLRNRWPNCQVKLRSMNFM</sequence>
<dbReference type="InterPro" id="IPR012337">
    <property type="entry name" value="RNaseH-like_sf"/>
</dbReference>
<organism evidence="2 3">
    <name type="scientific">Trifolium medium</name>
    <dbReference type="NCBI Taxonomy" id="97028"/>
    <lineage>
        <taxon>Eukaryota</taxon>
        <taxon>Viridiplantae</taxon>
        <taxon>Streptophyta</taxon>
        <taxon>Embryophyta</taxon>
        <taxon>Tracheophyta</taxon>
        <taxon>Spermatophyta</taxon>
        <taxon>Magnoliopsida</taxon>
        <taxon>eudicotyledons</taxon>
        <taxon>Gunneridae</taxon>
        <taxon>Pentapetalae</taxon>
        <taxon>rosids</taxon>
        <taxon>fabids</taxon>
        <taxon>Fabales</taxon>
        <taxon>Fabaceae</taxon>
        <taxon>Papilionoideae</taxon>
        <taxon>50 kb inversion clade</taxon>
        <taxon>NPAAA clade</taxon>
        <taxon>Hologalegina</taxon>
        <taxon>IRL clade</taxon>
        <taxon>Trifolieae</taxon>
        <taxon>Trifolium</taxon>
    </lineage>
</organism>
<proteinExistence type="predicted"/>